<feature type="domain" description="NmrA-like" evidence="3">
    <location>
        <begin position="9"/>
        <end position="285"/>
    </location>
</feature>
<sequence length="386" mass="42483">MSSYPVPGKKVILVIGATGAQGQAIIDKLLAPAEDGSLSPYAVRALTRDPDSSRATELAAKGVECVKGEHHSPVSVRGGEALRSTPLGRFDHFDSVAAALRGVYGAWVNTDGFTAGEPWETYAGMRIFELAKQAGVQHYIGGYDEKYRCEHYDAKGRVGEWMQAQASDVHGAGMTWSIVTSCPYMDMLHNPGVSSHPHLSQLMFGPIAERADGTVVFATPVGAGQVPMIALSDLGFFARYTFDNRRATSGVDLRVASDLVGWERLRATFERVSGRRAVVVHMSLAEWFEVFEGVDGPLATGGTAGVDTTTWRRNFEGWWALWRDGVITRDIEWIRKVHPRGHTLESWMKEQDYGEHLWENVAFLKNSEDGRTPTLKIEKSIALSKL</sequence>
<evidence type="ECO:0000256" key="2">
    <source>
        <dbReference type="ARBA" id="ARBA00022857"/>
    </source>
</evidence>
<dbReference type="Pfam" id="PF05368">
    <property type="entry name" value="NmrA"/>
    <property type="match status" value="1"/>
</dbReference>
<evidence type="ECO:0000313" key="5">
    <source>
        <dbReference type="Proteomes" id="UP000194127"/>
    </source>
</evidence>
<evidence type="ECO:0000256" key="1">
    <source>
        <dbReference type="ARBA" id="ARBA00006328"/>
    </source>
</evidence>
<dbReference type="EMBL" id="KZ110607">
    <property type="protein sequence ID" value="OSX57554.1"/>
    <property type="molecule type" value="Genomic_DNA"/>
</dbReference>
<accession>A0A1X6MMB6</accession>
<dbReference type="PANTHER" id="PTHR42748">
    <property type="entry name" value="NITROGEN METABOLITE REPRESSION PROTEIN NMRA FAMILY MEMBER"/>
    <property type="match status" value="1"/>
</dbReference>
<name>A0A1X6MMB6_9APHY</name>
<dbReference type="AlphaFoldDB" id="A0A1X6MMB6"/>
<gene>
    <name evidence="4" type="ORF">POSPLADRAFT_1049804</name>
</gene>
<evidence type="ECO:0000259" key="3">
    <source>
        <dbReference type="Pfam" id="PF05368"/>
    </source>
</evidence>
<dbReference type="Proteomes" id="UP000194127">
    <property type="component" value="Unassembled WGS sequence"/>
</dbReference>
<dbReference type="OrthoDB" id="300709at2759"/>
<keyword evidence="5" id="KW-1185">Reference proteome</keyword>
<proteinExistence type="inferred from homology"/>
<dbReference type="InterPro" id="IPR008030">
    <property type="entry name" value="NmrA-like"/>
</dbReference>
<dbReference type="RefSeq" id="XP_024334348.1">
    <property type="nucleotide sequence ID" value="XM_024479845.1"/>
</dbReference>
<dbReference type="GO" id="GO:0005634">
    <property type="term" value="C:nucleus"/>
    <property type="evidence" value="ECO:0007669"/>
    <property type="project" value="TreeGrafter"/>
</dbReference>
<dbReference type="Gene3D" id="3.40.50.720">
    <property type="entry name" value="NAD(P)-binding Rossmann-like Domain"/>
    <property type="match status" value="2"/>
</dbReference>
<evidence type="ECO:0000313" key="4">
    <source>
        <dbReference type="EMBL" id="OSX57554.1"/>
    </source>
</evidence>
<protein>
    <recommendedName>
        <fullName evidence="3">NmrA-like domain-containing protein</fullName>
    </recommendedName>
</protein>
<comment type="similarity">
    <text evidence="1">Belongs to the NmrA-type oxidoreductase family.</text>
</comment>
<dbReference type="InterPro" id="IPR036291">
    <property type="entry name" value="NAD(P)-bd_dom_sf"/>
</dbReference>
<dbReference type="PANTHER" id="PTHR42748:SF14">
    <property type="entry name" value="SNOAL-LIKE DOMAIN-CONTAINING PROTEIN"/>
    <property type="match status" value="1"/>
</dbReference>
<dbReference type="Gene3D" id="3.90.25.10">
    <property type="entry name" value="UDP-galactose 4-epimerase, domain 1"/>
    <property type="match status" value="1"/>
</dbReference>
<dbReference type="InterPro" id="IPR051164">
    <property type="entry name" value="NmrA-like_oxidored"/>
</dbReference>
<dbReference type="SUPFAM" id="SSF51735">
    <property type="entry name" value="NAD(P)-binding Rossmann-fold domains"/>
    <property type="match status" value="1"/>
</dbReference>
<organism evidence="4 5">
    <name type="scientific">Postia placenta MAD-698-R-SB12</name>
    <dbReference type="NCBI Taxonomy" id="670580"/>
    <lineage>
        <taxon>Eukaryota</taxon>
        <taxon>Fungi</taxon>
        <taxon>Dikarya</taxon>
        <taxon>Basidiomycota</taxon>
        <taxon>Agaricomycotina</taxon>
        <taxon>Agaricomycetes</taxon>
        <taxon>Polyporales</taxon>
        <taxon>Adustoporiaceae</taxon>
        <taxon>Rhodonia</taxon>
    </lineage>
</organism>
<keyword evidence="2" id="KW-0521">NADP</keyword>
<reference evidence="4 5" key="1">
    <citation type="submission" date="2017-04" db="EMBL/GenBank/DDBJ databases">
        <title>Genome Sequence of the Model Brown-Rot Fungus Postia placenta SB12.</title>
        <authorList>
            <consortium name="DOE Joint Genome Institute"/>
            <person name="Gaskell J."/>
            <person name="Kersten P."/>
            <person name="Larrondo L.F."/>
            <person name="Canessa P."/>
            <person name="Martinez D."/>
            <person name="Hibbett D."/>
            <person name="Schmoll M."/>
            <person name="Kubicek C.P."/>
            <person name="Martinez A.T."/>
            <person name="Yadav J."/>
            <person name="Master E."/>
            <person name="Magnuson J.K."/>
            <person name="James T."/>
            <person name="Yaver D."/>
            <person name="Berka R."/>
            <person name="Labutti K."/>
            <person name="Lipzen A."/>
            <person name="Aerts A."/>
            <person name="Barry K."/>
            <person name="Henrissat B."/>
            <person name="Blanchette R."/>
            <person name="Grigoriev I."/>
            <person name="Cullen D."/>
        </authorList>
    </citation>
    <scope>NUCLEOTIDE SEQUENCE [LARGE SCALE GENOMIC DNA]</scope>
    <source>
        <strain evidence="4 5">MAD-698-R-SB12</strain>
    </source>
</reference>
<dbReference type="GeneID" id="36324795"/>
<dbReference type="STRING" id="670580.A0A1X6MMB6"/>